<evidence type="ECO:0000256" key="5">
    <source>
        <dbReference type="ARBA" id="ARBA00022989"/>
    </source>
</evidence>
<evidence type="ECO:0000256" key="4">
    <source>
        <dbReference type="ARBA" id="ARBA00022692"/>
    </source>
</evidence>
<dbReference type="RefSeq" id="WP_111536661.1">
    <property type="nucleotide sequence ID" value="NZ_QKZL01000004.1"/>
</dbReference>
<feature type="domain" description="Mce/MlaD" evidence="8">
    <location>
        <begin position="53"/>
        <end position="131"/>
    </location>
</feature>
<evidence type="ECO:0000313" key="9">
    <source>
        <dbReference type="EMBL" id="PZX17779.1"/>
    </source>
</evidence>
<comment type="subcellular location">
    <subcellularLocation>
        <location evidence="1">Cell inner membrane</location>
    </subcellularLocation>
</comment>
<accession>A0A2W7Q7R5</accession>
<organism evidence="9 10">
    <name type="scientific">Palleronia aestuarii</name>
    <dbReference type="NCBI Taxonomy" id="568105"/>
    <lineage>
        <taxon>Bacteria</taxon>
        <taxon>Pseudomonadati</taxon>
        <taxon>Pseudomonadota</taxon>
        <taxon>Alphaproteobacteria</taxon>
        <taxon>Rhodobacterales</taxon>
        <taxon>Roseobacteraceae</taxon>
        <taxon>Palleronia</taxon>
    </lineage>
</organism>
<dbReference type="OrthoDB" id="9806984at2"/>
<comment type="caution">
    <text evidence="9">The sequence shown here is derived from an EMBL/GenBank/DDBJ whole genome shotgun (WGS) entry which is preliminary data.</text>
</comment>
<feature type="domain" description="Mce/MlaD" evidence="8">
    <location>
        <begin position="302"/>
        <end position="401"/>
    </location>
</feature>
<name>A0A2W7Q7R5_9RHOB</name>
<sequence>MTDTPPETDGAAEPELRSARRSLLSRVSIVWIVPILALLVSLGVVWQRYADRGPIIQIAFEDAAGIRADETQLRYRDVVVGLVEAVHFSQDLERVLVDVRVDKEVAPFIDSEAEFWVVTPQVSAQGVTGLNTILSGVFIEGNWDSVADEAKREFTALRSAPLIRYGQEGLTVRLRSASVDGLSEGTPILYRGIEVGQIANLRLSDDGVSVEADAFISAPESRLINSATRFWDTSGFNFRFGAQGAELNVASIASLVTGGVTFDTTVSGGEAVDQNAVFRLYDSEDAARASVYANNADSDPVTLAILFDQTVPGLEVGDEVEFGGIRVGQVEALTGVMDEEQFGDRQVRLQVLIQVDPARMGLEDDSEDIDVIDFFDFAVRNGLRAQLQTASILGGLQVALVQINDAPDASFDRNAEPYPRIPSIEPDISDFADTAEGVFNRVNNLPIEELLNGAIDVMASVNSILNDEGVTETPREVLSLLGDVRNLVGSEDVQALPGQAGEIMASLQSTAGQLEAVVVELTEAGAVQSLVAALDAAETAANSVYEAVDEVPETLDGIDTAIVSLDELITTVNRLPLESVVDEAEGSIAALRTLLAAPATQGLTGDVSSVLGQVEGLVDDVRSSGLVADADAAINDIRQIAADFSQALTPLLADARAFMSSAQDAADGVPDAVAQLEMLLESTNALVTDIDALPLDQVLDNVNTVLTGVDQFLLLEGTQSLPAEVNDTLRQVRSLLENVEDSGVIAQATGTLEATESAVRDIRGALEPVLSEAQRAAAAVAEAADDVPAITERAQEIADRIDELVTEAASLPLEELAARASALLDSANTLVASEDTRALPADLSAALGEVERLLIQVQEGGLIANANATLAAAESAAGAIAEASSGLPDIVDRLNAILAEAEGAVSGYQVNGAFGSEARSTLRDIREAAQAVDALARQIERSPNSLLFGR</sequence>
<dbReference type="Proteomes" id="UP000248916">
    <property type="component" value="Unassembled WGS sequence"/>
</dbReference>
<evidence type="ECO:0000256" key="1">
    <source>
        <dbReference type="ARBA" id="ARBA00004533"/>
    </source>
</evidence>
<dbReference type="PANTHER" id="PTHR30462:SF0">
    <property type="entry name" value="INTERMEMBRANE TRANSPORT PROTEIN YEBT"/>
    <property type="match status" value="1"/>
</dbReference>
<evidence type="ECO:0000256" key="2">
    <source>
        <dbReference type="ARBA" id="ARBA00022475"/>
    </source>
</evidence>
<keyword evidence="6 7" id="KW-0472">Membrane</keyword>
<dbReference type="InterPro" id="IPR051800">
    <property type="entry name" value="PqiA-PqiB_transport"/>
</dbReference>
<keyword evidence="4 7" id="KW-0812">Transmembrane</keyword>
<dbReference type="AlphaFoldDB" id="A0A2W7Q7R5"/>
<reference evidence="9 10" key="1">
    <citation type="submission" date="2018-06" db="EMBL/GenBank/DDBJ databases">
        <title>Genomic Encyclopedia of Archaeal and Bacterial Type Strains, Phase II (KMG-II): from individual species to whole genera.</title>
        <authorList>
            <person name="Goeker M."/>
        </authorList>
    </citation>
    <scope>NUCLEOTIDE SEQUENCE [LARGE SCALE GENOMIC DNA]</scope>
    <source>
        <strain evidence="9 10">DSM 22009</strain>
    </source>
</reference>
<dbReference type="InterPro" id="IPR003399">
    <property type="entry name" value="Mce/MlaD"/>
</dbReference>
<feature type="transmembrane region" description="Helical" evidence="7">
    <location>
        <begin position="27"/>
        <end position="46"/>
    </location>
</feature>
<keyword evidence="5 7" id="KW-1133">Transmembrane helix</keyword>
<evidence type="ECO:0000256" key="3">
    <source>
        <dbReference type="ARBA" id="ARBA00022519"/>
    </source>
</evidence>
<gene>
    <name evidence="9" type="ORF">LX81_01508</name>
</gene>
<evidence type="ECO:0000313" key="10">
    <source>
        <dbReference type="Proteomes" id="UP000248916"/>
    </source>
</evidence>
<keyword evidence="2" id="KW-1003">Cell membrane</keyword>
<keyword evidence="10" id="KW-1185">Reference proteome</keyword>
<dbReference type="EMBL" id="QKZL01000004">
    <property type="protein sequence ID" value="PZX17779.1"/>
    <property type="molecule type" value="Genomic_DNA"/>
</dbReference>
<dbReference type="PANTHER" id="PTHR30462">
    <property type="entry name" value="INTERMEMBRANE TRANSPORT PROTEIN PQIB-RELATED"/>
    <property type="match status" value="1"/>
</dbReference>
<feature type="domain" description="Mce/MlaD" evidence="8">
    <location>
        <begin position="169"/>
        <end position="228"/>
    </location>
</feature>
<dbReference type="Pfam" id="PF02470">
    <property type="entry name" value="MlaD"/>
    <property type="match status" value="3"/>
</dbReference>
<evidence type="ECO:0000256" key="7">
    <source>
        <dbReference type="SAM" id="Phobius"/>
    </source>
</evidence>
<keyword evidence="3" id="KW-0997">Cell inner membrane</keyword>
<proteinExistence type="predicted"/>
<protein>
    <submittedName>
        <fullName evidence="9">Paraquat-inducible protein B</fullName>
    </submittedName>
</protein>
<evidence type="ECO:0000256" key="6">
    <source>
        <dbReference type="ARBA" id="ARBA00023136"/>
    </source>
</evidence>
<dbReference type="GO" id="GO:0005886">
    <property type="term" value="C:plasma membrane"/>
    <property type="evidence" value="ECO:0007669"/>
    <property type="project" value="UniProtKB-SubCell"/>
</dbReference>
<evidence type="ECO:0000259" key="8">
    <source>
        <dbReference type="Pfam" id="PF02470"/>
    </source>
</evidence>